<feature type="compositionally biased region" description="Acidic residues" evidence="1">
    <location>
        <begin position="277"/>
        <end position="295"/>
    </location>
</feature>
<evidence type="ECO:0000256" key="1">
    <source>
        <dbReference type="SAM" id="MobiDB-lite"/>
    </source>
</evidence>
<gene>
    <name evidence="2" type="ORF">COHA_007398</name>
</gene>
<reference evidence="2" key="1">
    <citation type="submission" date="2020-11" db="EMBL/GenBank/DDBJ databases">
        <title>Chlorella ohadii genome sequencing and assembly.</title>
        <authorList>
            <person name="Murik O."/>
            <person name="Treves H."/>
            <person name="Kedem I."/>
            <person name="Shotland Y."/>
            <person name="Kaplan A."/>
        </authorList>
    </citation>
    <scope>NUCLEOTIDE SEQUENCE</scope>
    <source>
        <strain evidence="2">1</strain>
    </source>
</reference>
<dbReference type="InterPro" id="IPR036770">
    <property type="entry name" value="Ankyrin_rpt-contain_sf"/>
</dbReference>
<feature type="region of interest" description="Disordered" evidence="1">
    <location>
        <begin position="769"/>
        <end position="788"/>
    </location>
</feature>
<keyword evidence="3" id="KW-1185">Reference proteome</keyword>
<feature type="region of interest" description="Disordered" evidence="1">
    <location>
        <begin position="408"/>
        <end position="427"/>
    </location>
</feature>
<sequence length="842" mass="87933">MWGFGDSASRRLIVAAAADQHDAVLAEEAGAGPTAVAAAARAAAATGATNALSALLSRRTVTELSMVMPNQHFLDSEVNAVAQGQHGHRLLLSQPPVAIAACRLHPEALELLLRAGASLPPTIGDGIGNVPLLAYWASRLPDGGNHPAALPVLLQLLAAGADPLRCDPSPPLHQPEVTTRGRSGTCCSFLLTCACPMLLGEGVRHVLRQCAAEDGGRELSRQEVAVMLRRRLMSRRAFGLFMDDELEDGWDTDEERQWLVFSREHAAAAAAAGGSDSETDSEEEGQIEQMEEEAEQASAAQRSRHLLRSMAHQLAALRRQGAQPPPNVPPADPDAPSTSAAAAAAGAAAVPTAGAAGASTSAAAAAAGASTSAAPAGQQLTCSTSAAAASPSQSSPAGRRFRALHLRHMSSPAGSPRRLSSEGGGSGGGERLLQAQLVADCASYNLLDVLHLLLSQGASPSQPVPWVHPADSSPAARAAREAHEHMHVPGGERTPLALAAAAGHAEAVAALRRRGAFLDLASLRHAVWAFSPEGVEALLRDVPRCMLPPSPASSFAESSLNCPVLLLLQRHQELAARAMAEAAAAELPRNAPHSRTTLMLMVRAQLGTAPPNWPPGEHSREAAAVAGAQARAAPQLARLEARALRIMDCLHEAGYRVRVFKDHCGMCADGIWRMGRVEGLQPRELAQLDVQGRNRLLWQAYCRADWSSTSHATFPPAFRAAAKPHQRRNHPLSTAPWQTLLLAARYGGERQLLSSSLCGELSEEESGADCGLPCQDSSPDSSASGSTVVAAAVGGESPGMQPLDADACAGAVAAAGLAMLPQELVFKIISEAAYPLSTWVRE</sequence>
<feature type="region of interest" description="Disordered" evidence="1">
    <location>
        <begin position="269"/>
        <end position="303"/>
    </location>
</feature>
<dbReference type="SUPFAM" id="SSF48403">
    <property type="entry name" value="Ankyrin repeat"/>
    <property type="match status" value="1"/>
</dbReference>
<evidence type="ECO:0000313" key="3">
    <source>
        <dbReference type="Proteomes" id="UP001205105"/>
    </source>
</evidence>
<proteinExistence type="predicted"/>
<dbReference type="Gene3D" id="1.25.40.20">
    <property type="entry name" value="Ankyrin repeat-containing domain"/>
    <property type="match status" value="1"/>
</dbReference>
<comment type="caution">
    <text evidence="2">The sequence shown here is derived from an EMBL/GenBank/DDBJ whole genome shotgun (WGS) entry which is preliminary data.</text>
</comment>
<evidence type="ECO:0000313" key="2">
    <source>
        <dbReference type="EMBL" id="KAI7838782.1"/>
    </source>
</evidence>
<feature type="compositionally biased region" description="Pro residues" evidence="1">
    <location>
        <begin position="323"/>
        <end position="333"/>
    </location>
</feature>
<dbReference type="AlphaFoldDB" id="A0AAD5DJG4"/>
<feature type="compositionally biased region" description="Low complexity" evidence="1">
    <location>
        <begin position="777"/>
        <end position="788"/>
    </location>
</feature>
<organism evidence="2 3">
    <name type="scientific">Chlorella ohadii</name>
    <dbReference type="NCBI Taxonomy" id="2649997"/>
    <lineage>
        <taxon>Eukaryota</taxon>
        <taxon>Viridiplantae</taxon>
        <taxon>Chlorophyta</taxon>
        <taxon>core chlorophytes</taxon>
        <taxon>Trebouxiophyceae</taxon>
        <taxon>Chlorellales</taxon>
        <taxon>Chlorellaceae</taxon>
        <taxon>Chlorella clade</taxon>
        <taxon>Chlorella</taxon>
    </lineage>
</organism>
<dbReference type="EMBL" id="JADXDR010000118">
    <property type="protein sequence ID" value="KAI7838782.1"/>
    <property type="molecule type" value="Genomic_DNA"/>
</dbReference>
<dbReference type="InterPro" id="IPR002110">
    <property type="entry name" value="Ankyrin_rpt"/>
</dbReference>
<protein>
    <submittedName>
        <fullName evidence="2">Uncharacterized protein</fullName>
    </submittedName>
</protein>
<accession>A0AAD5DJG4</accession>
<feature type="region of interest" description="Disordered" evidence="1">
    <location>
        <begin position="320"/>
        <end position="342"/>
    </location>
</feature>
<name>A0AAD5DJG4_9CHLO</name>
<dbReference type="Proteomes" id="UP001205105">
    <property type="component" value="Unassembled WGS sequence"/>
</dbReference>
<dbReference type="SMART" id="SM00248">
    <property type="entry name" value="ANK"/>
    <property type="match status" value="3"/>
</dbReference>